<gene>
    <name evidence="9" type="primary">LOC115742127</name>
</gene>
<evidence type="ECO:0000256" key="4">
    <source>
        <dbReference type="SAM" id="Coils"/>
    </source>
</evidence>
<dbReference type="InterPro" id="IPR000210">
    <property type="entry name" value="BTB/POZ_dom"/>
</dbReference>
<feature type="coiled-coil region" evidence="4">
    <location>
        <begin position="365"/>
        <end position="392"/>
    </location>
</feature>
<evidence type="ECO:0000313" key="8">
    <source>
        <dbReference type="Proteomes" id="UP000827889"/>
    </source>
</evidence>
<dbReference type="GO" id="GO:0016567">
    <property type="term" value="P:protein ubiquitination"/>
    <property type="evidence" value="ECO:0007669"/>
    <property type="project" value="UniProtKB-UniPathway"/>
</dbReference>
<feature type="region of interest" description="Disordered" evidence="5">
    <location>
        <begin position="428"/>
        <end position="470"/>
    </location>
</feature>
<dbReference type="PROSITE" id="PS50097">
    <property type="entry name" value="BTB"/>
    <property type="match status" value="1"/>
</dbReference>
<evidence type="ECO:0000313" key="9">
    <source>
        <dbReference type="RefSeq" id="XP_030532103.1"/>
    </source>
</evidence>
<feature type="domain" description="NPH3" evidence="7">
    <location>
        <begin position="251"/>
        <end position="319"/>
    </location>
</feature>
<dbReference type="InterPro" id="IPR043454">
    <property type="entry name" value="NPH3/RPT2-like"/>
</dbReference>
<reference evidence="9" key="1">
    <citation type="submission" date="2025-08" db="UniProtKB">
        <authorList>
            <consortium name="RefSeq"/>
        </authorList>
    </citation>
    <scope>IDENTIFICATION</scope>
    <source>
        <tissue evidence="9">Leaf</tissue>
    </source>
</reference>
<keyword evidence="8" id="KW-1185">Reference proteome</keyword>
<feature type="region of interest" description="Disordered" evidence="5">
    <location>
        <begin position="482"/>
        <end position="510"/>
    </location>
</feature>
<comment type="similarity">
    <text evidence="3">Belongs to the NPH3 family.</text>
</comment>
<dbReference type="SUPFAM" id="SSF54695">
    <property type="entry name" value="POZ domain"/>
    <property type="match status" value="1"/>
</dbReference>
<organism evidence="8 9">
    <name type="scientific">Rhodamnia argentea</name>
    <dbReference type="NCBI Taxonomy" id="178133"/>
    <lineage>
        <taxon>Eukaryota</taxon>
        <taxon>Viridiplantae</taxon>
        <taxon>Streptophyta</taxon>
        <taxon>Embryophyta</taxon>
        <taxon>Tracheophyta</taxon>
        <taxon>Spermatophyta</taxon>
        <taxon>Magnoliopsida</taxon>
        <taxon>eudicotyledons</taxon>
        <taxon>Gunneridae</taxon>
        <taxon>Pentapetalae</taxon>
        <taxon>rosids</taxon>
        <taxon>malvids</taxon>
        <taxon>Myrtales</taxon>
        <taxon>Myrtaceae</taxon>
        <taxon>Myrtoideae</taxon>
        <taxon>Myrteae</taxon>
        <taxon>Australasian group</taxon>
        <taxon>Rhodamnia</taxon>
    </lineage>
</organism>
<sequence length="510" mass="54522">MELAMRQKKKKDKNWNELGVVDTIYEEEDYGQEEEDGDCSTASPPPLSSAAATPRAETWSGKSGCGPDVVIRVQGTCFHLHKVPLTSRSAYLKRHLAGVSELTLSPPLKITAATFRLVADFCCGAHVEVTPSNVAELATAAASLEMAAGDGGDGGDDLRLVAETYFRQYVALSPECASALFRSCLDLLPEAETAACLVSRCVEAYGPMEDGEAAGGGDDGGVGDGFAACLDAVVTVGAEDFQATVDSMHGRLTSHDLLYRMVDVYLKEHGGKITEERKAQICNTVDCTKLSPALLLHAVQNPRMPLRFIIRAMLIEQLRTRLHVVHACDRRRPQRKKRQSKEGDTSSSAATLGAILQRDADVRCTAQLKAAMDATNSRIQSLEKELTGMRRILRESSTSEKQMSAALTDLARSASFHCVTVAESGKIERGERGSVSSGSYRFSDRGSAAAGAGGGSDWPGDGGGLGGRKSIRQRLISGLKHAFGVSRDSKPATRSKIAGENVGRDVTEVV</sequence>
<evidence type="ECO:0000259" key="7">
    <source>
        <dbReference type="PROSITE" id="PS51649"/>
    </source>
</evidence>
<feature type="compositionally biased region" description="Acidic residues" evidence="5">
    <location>
        <begin position="26"/>
        <end position="38"/>
    </location>
</feature>
<dbReference type="PROSITE" id="PS51649">
    <property type="entry name" value="NPH3"/>
    <property type="match status" value="1"/>
</dbReference>
<feature type="region of interest" description="Disordered" evidence="5">
    <location>
        <begin position="26"/>
        <end position="62"/>
    </location>
</feature>
<name>A0A8B8PDI7_9MYRT</name>
<dbReference type="Gene3D" id="3.30.710.10">
    <property type="entry name" value="Potassium Channel Kv1.1, Chain A"/>
    <property type="match status" value="1"/>
</dbReference>
<evidence type="ECO:0000256" key="5">
    <source>
        <dbReference type="SAM" id="MobiDB-lite"/>
    </source>
</evidence>
<dbReference type="PANTHER" id="PTHR32370">
    <property type="entry name" value="OS12G0117600 PROTEIN"/>
    <property type="match status" value="1"/>
</dbReference>
<evidence type="ECO:0000256" key="3">
    <source>
        <dbReference type="PROSITE-ProRule" id="PRU00982"/>
    </source>
</evidence>
<dbReference type="Pfam" id="PF00651">
    <property type="entry name" value="BTB"/>
    <property type="match status" value="1"/>
</dbReference>
<dbReference type="Proteomes" id="UP000827889">
    <property type="component" value="Chromosome 11"/>
</dbReference>
<protein>
    <submittedName>
        <fullName evidence="9">BTB/POZ domain-containing protein At3g49900 isoform X1</fullName>
    </submittedName>
</protein>
<evidence type="ECO:0000256" key="2">
    <source>
        <dbReference type="ARBA" id="ARBA00022786"/>
    </source>
</evidence>
<dbReference type="GeneID" id="115742127"/>
<dbReference type="InterPro" id="IPR011333">
    <property type="entry name" value="SKP1/BTB/POZ_sf"/>
</dbReference>
<feature type="domain" description="BTB" evidence="6">
    <location>
        <begin position="67"/>
        <end position="131"/>
    </location>
</feature>
<comment type="pathway">
    <text evidence="1">Protein modification; protein ubiquitination.</text>
</comment>
<dbReference type="OrthoDB" id="407106at2759"/>
<proteinExistence type="inferred from homology"/>
<dbReference type="Pfam" id="PF03000">
    <property type="entry name" value="NPH3"/>
    <property type="match status" value="1"/>
</dbReference>
<accession>A0A8B8PDI7</accession>
<dbReference type="AlphaFoldDB" id="A0A8B8PDI7"/>
<keyword evidence="4" id="KW-0175">Coiled coil</keyword>
<feature type="region of interest" description="Disordered" evidence="5">
    <location>
        <begin position="329"/>
        <end position="350"/>
    </location>
</feature>
<evidence type="ECO:0000256" key="1">
    <source>
        <dbReference type="ARBA" id="ARBA00004906"/>
    </source>
</evidence>
<feature type="compositionally biased region" description="Gly residues" evidence="5">
    <location>
        <begin position="451"/>
        <end position="467"/>
    </location>
</feature>
<keyword evidence="2" id="KW-0833">Ubl conjugation pathway</keyword>
<dbReference type="InterPro" id="IPR027356">
    <property type="entry name" value="NPH3_dom"/>
</dbReference>
<evidence type="ECO:0000259" key="6">
    <source>
        <dbReference type="PROSITE" id="PS50097"/>
    </source>
</evidence>
<feature type="compositionally biased region" description="Low complexity" evidence="5">
    <location>
        <begin position="433"/>
        <end position="450"/>
    </location>
</feature>
<dbReference type="KEGG" id="rarg:115742127"/>
<dbReference type="UniPathway" id="UPA00143"/>
<dbReference type="RefSeq" id="XP_030532103.1">
    <property type="nucleotide sequence ID" value="XM_030676243.2"/>
</dbReference>